<dbReference type="EMBL" id="JAEACQ010000178">
    <property type="protein sequence ID" value="MBL7628226.1"/>
    <property type="molecule type" value="Genomic_DNA"/>
</dbReference>
<dbReference type="Proteomes" id="UP000604475">
    <property type="component" value="Unassembled WGS sequence"/>
</dbReference>
<accession>A0A937RLR4</accession>
<evidence type="ECO:0000256" key="2">
    <source>
        <dbReference type="SAM" id="Phobius"/>
    </source>
</evidence>
<evidence type="ECO:0000313" key="4">
    <source>
        <dbReference type="Proteomes" id="UP000604475"/>
    </source>
</evidence>
<comment type="caution">
    <text evidence="3">The sequence shown here is derived from an EMBL/GenBank/DDBJ whole genome shotgun (WGS) entry which is preliminary data.</text>
</comment>
<feature type="transmembrane region" description="Helical" evidence="2">
    <location>
        <begin position="190"/>
        <end position="207"/>
    </location>
</feature>
<organism evidence="3 4">
    <name type="scientific">Frankia nepalensis</name>
    <dbReference type="NCBI Taxonomy" id="1836974"/>
    <lineage>
        <taxon>Bacteria</taxon>
        <taxon>Bacillati</taxon>
        <taxon>Actinomycetota</taxon>
        <taxon>Actinomycetes</taxon>
        <taxon>Frankiales</taxon>
        <taxon>Frankiaceae</taxon>
        <taxon>Frankia</taxon>
    </lineage>
</organism>
<feature type="transmembrane region" description="Helical" evidence="2">
    <location>
        <begin position="213"/>
        <end position="232"/>
    </location>
</feature>
<feature type="region of interest" description="Disordered" evidence="1">
    <location>
        <begin position="1"/>
        <end position="27"/>
    </location>
</feature>
<gene>
    <name evidence="3" type="ORF">I7412_13915</name>
</gene>
<protein>
    <recommendedName>
        <fullName evidence="5">DUF4386 family protein</fullName>
    </recommendedName>
</protein>
<feature type="transmembrane region" description="Helical" evidence="2">
    <location>
        <begin position="33"/>
        <end position="54"/>
    </location>
</feature>
<reference evidence="3" key="1">
    <citation type="submission" date="2020-12" db="EMBL/GenBank/DDBJ databases">
        <title>Genomic characterization of non-nitrogen-fixing Frankia strains.</title>
        <authorList>
            <person name="Carlos-Shanley C."/>
            <person name="Guerra T."/>
            <person name="Hahn D."/>
        </authorList>
    </citation>
    <scope>NUCLEOTIDE SEQUENCE</scope>
    <source>
        <strain evidence="3">CN6</strain>
    </source>
</reference>
<dbReference type="RefSeq" id="WP_203003362.1">
    <property type="nucleotide sequence ID" value="NZ_JADWYU010000164.1"/>
</dbReference>
<keyword evidence="2" id="KW-0812">Transmembrane</keyword>
<feature type="transmembrane region" description="Helical" evidence="2">
    <location>
        <begin position="155"/>
        <end position="178"/>
    </location>
</feature>
<evidence type="ECO:0008006" key="5">
    <source>
        <dbReference type="Google" id="ProtNLM"/>
    </source>
</evidence>
<name>A0A937RLR4_9ACTN</name>
<keyword evidence="4" id="KW-1185">Reference proteome</keyword>
<dbReference type="AlphaFoldDB" id="A0A937RLR4"/>
<keyword evidence="2" id="KW-1133">Transmembrane helix</keyword>
<feature type="transmembrane region" description="Helical" evidence="2">
    <location>
        <begin position="80"/>
        <end position="101"/>
    </location>
</feature>
<sequence>MTIRTVTENPVRSDVGPAGDPAVPPAAPPSRRWAVAGVGAGVAGLGMIISSTAVDAVSDPALKGDSAAQADRLADQLPQIVAFHTLAGISAVLLLVFAAGLYRRLRATAGDGVAPLVAFAGLGATAVVLVLGSGLDTEFLFGLSDEGALDPANAVFYAHWVATIPWVWMLAGLAGLGVFSVARAGGAPRWLGFAGAALGGITLLGGLSPLQYLAGFTGPVLVAVLALGFAAGDRRGHGRA</sequence>
<feature type="transmembrane region" description="Helical" evidence="2">
    <location>
        <begin position="113"/>
        <end position="135"/>
    </location>
</feature>
<keyword evidence="2" id="KW-0472">Membrane</keyword>
<feature type="compositionally biased region" description="Polar residues" evidence="1">
    <location>
        <begin position="1"/>
        <end position="10"/>
    </location>
</feature>
<evidence type="ECO:0000256" key="1">
    <source>
        <dbReference type="SAM" id="MobiDB-lite"/>
    </source>
</evidence>
<proteinExistence type="predicted"/>
<evidence type="ECO:0000313" key="3">
    <source>
        <dbReference type="EMBL" id="MBL7628226.1"/>
    </source>
</evidence>